<dbReference type="Pfam" id="PF07224">
    <property type="entry name" value="Chlorophyllase"/>
    <property type="match status" value="1"/>
</dbReference>
<sequence length="306" mass="31161">MNALLRLAASASAALALAASPLAAATASPARASADPIEYPTTVHGDAADVYAPGDRANLPVALLLQGANVDKSHYSAFARAVARLGFAVVVPNHRRAVFGQTGLYAETAQAAWTVEWMRAEDARAGSPLRGRIDERSLVLLGHSFGGATGLALTTGACAPPFCADPAARPAELKGAALHGTNNTPRGGGANPPVPNSVPVALVQGTADGVAAPAAAAGTYDAIQRPPKMLVSVTGANHYGLTDGQNPAGALPDPSPQTLGQDASIRASARWSGMFLRTALGDRWAAAWLYGVGDGVDEDVTVTYVR</sequence>
<accession>A0A7W3LZ47</accession>
<keyword evidence="2" id="KW-0732">Signal</keyword>
<dbReference type="PANTHER" id="PTHR33428:SF14">
    <property type="entry name" value="CARBOXYLESTERASE TYPE B DOMAIN-CONTAINING PROTEIN"/>
    <property type="match status" value="1"/>
</dbReference>
<dbReference type="Gene3D" id="3.40.50.1820">
    <property type="entry name" value="alpha/beta hydrolase"/>
    <property type="match status" value="1"/>
</dbReference>
<dbReference type="GO" id="GO:0016787">
    <property type="term" value="F:hydrolase activity"/>
    <property type="evidence" value="ECO:0007669"/>
    <property type="project" value="UniProtKB-KW"/>
</dbReference>
<protein>
    <submittedName>
        <fullName evidence="3">Putative dienelactone hydrolase</fullName>
    </submittedName>
</protein>
<dbReference type="EMBL" id="JACJIA010000018">
    <property type="protein sequence ID" value="MBA8956872.1"/>
    <property type="molecule type" value="Genomic_DNA"/>
</dbReference>
<dbReference type="RefSeq" id="WP_182848746.1">
    <property type="nucleotide sequence ID" value="NZ_BAAALP010000073.1"/>
</dbReference>
<reference evidence="3 4" key="1">
    <citation type="submission" date="2020-08" db="EMBL/GenBank/DDBJ databases">
        <title>Genomic Encyclopedia of Type Strains, Phase IV (KMG-IV): sequencing the most valuable type-strain genomes for metagenomic binning, comparative biology and taxonomic classification.</title>
        <authorList>
            <person name="Goeker M."/>
        </authorList>
    </citation>
    <scope>NUCLEOTIDE SEQUENCE [LARGE SCALE GENOMIC DNA]</scope>
    <source>
        <strain evidence="3 4">DSM 44197</strain>
    </source>
</reference>
<dbReference type="InterPro" id="IPR017395">
    <property type="entry name" value="Chlorophyllase-like"/>
</dbReference>
<evidence type="ECO:0000256" key="2">
    <source>
        <dbReference type="SAM" id="SignalP"/>
    </source>
</evidence>
<feature type="region of interest" description="Disordered" evidence="1">
    <location>
        <begin position="241"/>
        <end position="260"/>
    </location>
</feature>
<name>A0A7W3LZ47_ACTNM</name>
<organism evidence="3 4">
    <name type="scientific">Actinomadura namibiensis</name>
    <dbReference type="NCBI Taxonomy" id="182080"/>
    <lineage>
        <taxon>Bacteria</taxon>
        <taxon>Bacillati</taxon>
        <taxon>Actinomycetota</taxon>
        <taxon>Actinomycetes</taxon>
        <taxon>Streptosporangiales</taxon>
        <taxon>Thermomonosporaceae</taxon>
        <taxon>Actinomadura</taxon>
    </lineage>
</organism>
<feature type="chain" id="PRO_5039159559" evidence="2">
    <location>
        <begin position="25"/>
        <end position="306"/>
    </location>
</feature>
<dbReference type="InterPro" id="IPR029058">
    <property type="entry name" value="AB_hydrolase_fold"/>
</dbReference>
<dbReference type="Proteomes" id="UP000572680">
    <property type="component" value="Unassembled WGS sequence"/>
</dbReference>
<evidence type="ECO:0000313" key="4">
    <source>
        <dbReference type="Proteomes" id="UP000572680"/>
    </source>
</evidence>
<comment type="caution">
    <text evidence="3">The sequence shown here is derived from an EMBL/GenBank/DDBJ whole genome shotgun (WGS) entry which is preliminary data.</text>
</comment>
<feature type="signal peptide" evidence="2">
    <location>
        <begin position="1"/>
        <end position="24"/>
    </location>
</feature>
<dbReference type="PANTHER" id="PTHR33428">
    <property type="entry name" value="CHLOROPHYLLASE-2, CHLOROPLASTIC"/>
    <property type="match status" value="1"/>
</dbReference>
<dbReference type="SUPFAM" id="SSF53474">
    <property type="entry name" value="alpha/beta-Hydrolases"/>
    <property type="match status" value="1"/>
</dbReference>
<gene>
    <name evidence="3" type="ORF">HNR61_008562</name>
</gene>
<keyword evidence="4" id="KW-1185">Reference proteome</keyword>
<evidence type="ECO:0000313" key="3">
    <source>
        <dbReference type="EMBL" id="MBA8956872.1"/>
    </source>
</evidence>
<evidence type="ECO:0000256" key="1">
    <source>
        <dbReference type="SAM" id="MobiDB-lite"/>
    </source>
</evidence>
<proteinExistence type="predicted"/>
<keyword evidence="3" id="KW-0378">Hydrolase</keyword>
<dbReference type="AlphaFoldDB" id="A0A7W3LZ47"/>